<dbReference type="SUPFAM" id="SSF52047">
    <property type="entry name" value="RNI-like"/>
    <property type="match status" value="1"/>
</dbReference>
<gene>
    <name evidence="1" type="ORF">D9615_009103</name>
</gene>
<dbReference type="PANTHER" id="PTHR38926">
    <property type="entry name" value="F-BOX DOMAIN CONTAINING PROTEIN, EXPRESSED"/>
    <property type="match status" value="1"/>
</dbReference>
<accession>A0A8H5GZZ0</accession>
<comment type="caution">
    <text evidence="1">The sequence shown here is derived from an EMBL/GenBank/DDBJ whole genome shotgun (WGS) entry which is preliminary data.</text>
</comment>
<dbReference type="EMBL" id="JAACJP010000036">
    <property type="protein sequence ID" value="KAF5374446.1"/>
    <property type="molecule type" value="Genomic_DNA"/>
</dbReference>
<protein>
    <recommendedName>
        <fullName evidence="3">F-box domain-containing protein</fullName>
    </recommendedName>
</protein>
<evidence type="ECO:0000313" key="2">
    <source>
        <dbReference type="Proteomes" id="UP000565441"/>
    </source>
</evidence>
<name>A0A8H5GZZ0_9AGAR</name>
<dbReference type="SUPFAM" id="SSF81383">
    <property type="entry name" value="F-box domain"/>
    <property type="match status" value="1"/>
</dbReference>
<dbReference type="Proteomes" id="UP000565441">
    <property type="component" value="Unassembled WGS sequence"/>
</dbReference>
<evidence type="ECO:0000313" key="1">
    <source>
        <dbReference type="EMBL" id="KAF5374446.1"/>
    </source>
</evidence>
<dbReference type="AlphaFoldDB" id="A0A8H5GZZ0"/>
<sequence>MAIALHSPSIRAPIHVLDDVSGLTSVPRGAARTALLRWAQHDFYHSLRLINQATPIGSLPAEILGKIFEVANRSKTTEDHYPWSNPYQWKPLPVAVSQVSSYWRDVALDSPLLWTEIDISPPWSLKTICLFLRRSKACPIHLNLTIPTIAFGNLLTPAVVNASAHILCDHIAQHIPRCRKISIKGDFHQLEPLLDAIINTILPSGASQLERLVMHITSVPDFQSDVHPTLFSQGFPVLTHVQVTSLMVPFLPSLPQVTSLQLALGDTHGIDLATFLALAASCPSLETLTIFDDVICGPWPLTATIDFPFLRSLQIYGTFTSVSDLLRVVSAPLLEDLVIAPVVADDLLAYHQHASTSAPKFSNLRSITLSPVSTSGFALLLLASECFPDVERLTIPNIHANSFCDILTGIHADIVWPNLKALALRNVDADAMQKLLTVMSFRKAAGWPLQTLYLDAASLHRIAFTVSSFPPQVEVVEYDVWSMLHDEDLLHEAAHYVGNDFDFIS</sequence>
<keyword evidence="2" id="KW-1185">Reference proteome</keyword>
<dbReference type="PANTHER" id="PTHR38926:SF5">
    <property type="entry name" value="F-BOX AND LEUCINE-RICH REPEAT PROTEIN 6"/>
    <property type="match status" value="1"/>
</dbReference>
<proteinExistence type="predicted"/>
<organism evidence="1 2">
    <name type="scientific">Tricholomella constricta</name>
    <dbReference type="NCBI Taxonomy" id="117010"/>
    <lineage>
        <taxon>Eukaryota</taxon>
        <taxon>Fungi</taxon>
        <taxon>Dikarya</taxon>
        <taxon>Basidiomycota</taxon>
        <taxon>Agaricomycotina</taxon>
        <taxon>Agaricomycetes</taxon>
        <taxon>Agaricomycetidae</taxon>
        <taxon>Agaricales</taxon>
        <taxon>Tricholomatineae</taxon>
        <taxon>Lyophyllaceae</taxon>
        <taxon>Tricholomella</taxon>
    </lineage>
</organism>
<dbReference type="Gene3D" id="3.80.10.10">
    <property type="entry name" value="Ribonuclease Inhibitor"/>
    <property type="match status" value="1"/>
</dbReference>
<dbReference type="InterPro" id="IPR032675">
    <property type="entry name" value="LRR_dom_sf"/>
</dbReference>
<dbReference type="InterPro" id="IPR036047">
    <property type="entry name" value="F-box-like_dom_sf"/>
</dbReference>
<evidence type="ECO:0008006" key="3">
    <source>
        <dbReference type="Google" id="ProtNLM"/>
    </source>
</evidence>
<reference evidence="1 2" key="1">
    <citation type="journal article" date="2020" name="ISME J.">
        <title>Uncovering the hidden diversity of litter-decomposition mechanisms in mushroom-forming fungi.</title>
        <authorList>
            <person name="Floudas D."/>
            <person name="Bentzer J."/>
            <person name="Ahren D."/>
            <person name="Johansson T."/>
            <person name="Persson P."/>
            <person name="Tunlid A."/>
        </authorList>
    </citation>
    <scope>NUCLEOTIDE SEQUENCE [LARGE SCALE GENOMIC DNA]</scope>
    <source>
        <strain evidence="1 2">CBS 661.87</strain>
    </source>
</reference>
<dbReference type="OrthoDB" id="3047947at2759"/>
<dbReference type="Gene3D" id="1.20.1280.50">
    <property type="match status" value="1"/>
</dbReference>